<dbReference type="PANTHER" id="PTHR12176">
    <property type="entry name" value="SAM-DEPENDENT METHYLTRANSFERASE SUPERFAMILY PROTEIN"/>
    <property type="match status" value="1"/>
</dbReference>
<dbReference type="GO" id="GO:0032259">
    <property type="term" value="P:methylation"/>
    <property type="evidence" value="ECO:0007669"/>
    <property type="project" value="UniProtKB-KW"/>
</dbReference>
<dbReference type="PANTHER" id="PTHR12176:SF76">
    <property type="entry name" value="S-ADENOSYL-L-METHIONINE-DEPENDENT METHYLTRANSFERASES SUPERFAMILY PROTEIN"/>
    <property type="match status" value="1"/>
</dbReference>
<dbReference type="RefSeq" id="XP_039138543.1">
    <property type="nucleotide sequence ID" value="XM_039282609.1"/>
</dbReference>
<evidence type="ECO:0000313" key="6">
    <source>
        <dbReference type="RefSeq" id="XP_039138541.1"/>
    </source>
</evidence>
<evidence type="ECO:0000256" key="1">
    <source>
        <dbReference type="ARBA" id="ARBA00008361"/>
    </source>
</evidence>
<proteinExistence type="inferred from homology"/>
<evidence type="ECO:0000256" key="2">
    <source>
        <dbReference type="ARBA" id="ARBA00022603"/>
    </source>
</evidence>
<feature type="region of interest" description="Disordered" evidence="4">
    <location>
        <begin position="46"/>
        <end position="72"/>
    </location>
</feature>
<dbReference type="RefSeq" id="XP_039138542.1">
    <property type="nucleotide sequence ID" value="XM_039282608.1"/>
</dbReference>
<dbReference type="FunFam" id="3.40.50.150:FF:000236">
    <property type="entry name" value="S-adenosyl-L-methionine-dependent methyltransferases superfamily protein"/>
    <property type="match status" value="1"/>
</dbReference>
<gene>
    <name evidence="6 7 8" type="primary">LOC120275884</name>
</gene>
<evidence type="ECO:0000313" key="7">
    <source>
        <dbReference type="RefSeq" id="XP_039138542.1"/>
    </source>
</evidence>
<keyword evidence="2" id="KW-0489">Methyltransferase</keyword>
<organism evidence="5 8">
    <name type="scientific">Dioscorea cayennensis subsp. rotundata</name>
    <name type="common">White Guinea yam</name>
    <name type="synonym">Dioscorea rotundata</name>
    <dbReference type="NCBI Taxonomy" id="55577"/>
    <lineage>
        <taxon>Eukaryota</taxon>
        <taxon>Viridiplantae</taxon>
        <taxon>Streptophyta</taxon>
        <taxon>Embryophyta</taxon>
        <taxon>Tracheophyta</taxon>
        <taxon>Spermatophyta</taxon>
        <taxon>Magnoliopsida</taxon>
        <taxon>Liliopsida</taxon>
        <taxon>Dioscoreales</taxon>
        <taxon>Dioscoreaceae</taxon>
        <taxon>Dioscorea</taxon>
    </lineage>
</organism>
<comment type="similarity">
    <text evidence="1">Belongs to the methyltransferase superfamily.</text>
</comment>
<keyword evidence="5" id="KW-1185">Reference proteome</keyword>
<accession>A0AB40CJZ7</accession>
<dbReference type="InterPro" id="IPR051419">
    <property type="entry name" value="Lys/N-term_MeTrsfase_sf"/>
</dbReference>
<dbReference type="RefSeq" id="XP_039138541.1">
    <property type="nucleotide sequence ID" value="XM_039282607.1"/>
</dbReference>
<protein>
    <submittedName>
        <fullName evidence="6 7">Probable polyamine aminopropyl transferase isoform X1</fullName>
    </submittedName>
</protein>
<keyword evidence="3 6" id="KW-0808">Transferase</keyword>
<dbReference type="SUPFAM" id="SSF53335">
    <property type="entry name" value="S-adenosyl-L-methionine-dependent methyltransferases"/>
    <property type="match status" value="1"/>
</dbReference>
<sequence length="342" mass="37269">MAMPMSLQISMNPPSSLPNQHLALHFSSPQPHSHLLPFMRRKSRPRTRLRLPCTPRRALEEPAMPPGSAAAEEDGDASFSVVAALQSQYNEIVVVDTPESRFLLLDSTQNIHSLLNKEQKWTGSYWDEFVSLPAIVPPGPIAIFGLGGGTAAQLMLQSWPSLQLESWEIDGILIDIAREYFGLSGLERPTEAGGFLSVHIGDALSQSATVPGGFAGIIVDLFCDGKILPQLKEVSTWLDINKKLMPNGRIMVNCGGAHAEVSNGGERPTNTSVSNGSWLQNSTIKALCQAFPNELSWKRMAEQESENYLALTGPPPDLNTWSAVLPSPLSSNVKHWKPCKLA</sequence>
<evidence type="ECO:0000313" key="8">
    <source>
        <dbReference type="RefSeq" id="XP_039138543.1"/>
    </source>
</evidence>
<evidence type="ECO:0000313" key="5">
    <source>
        <dbReference type="Proteomes" id="UP001515500"/>
    </source>
</evidence>
<dbReference type="GO" id="GO:0008168">
    <property type="term" value="F:methyltransferase activity"/>
    <property type="evidence" value="ECO:0007669"/>
    <property type="project" value="UniProtKB-KW"/>
</dbReference>
<name>A0AB40CJZ7_DIOCR</name>
<dbReference type="InterPro" id="IPR029063">
    <property type="entry name" value="SAM-dependent_MTases_sf"/>
</dbReference>
<dbReference type="Gene3D" id="3.40.50.150">
    <property type="entry name" value="Vaccinia Virus protein VP39"/>
    <property type="match status" value="1"/>
</dbReference>
<dbReference type="GeneID" id="120275884"/>
<evidence type="ECO:0000256" key="4">
    <source>
        <dbReference type="SAM" id="MobiDB-lite"/>
    </source>
</evidence>
<dbReference type="AlphaFoldDB" id="A0AB40CJZ7"/>
<reference evidence="6 7" key="1">
    <citation type="submission" date="2025-04" db="UniProtKB">
        <authorList>
            <consortium name="RefSeq"/>
        </authorList>
    </citation>
    <scope>IDENTIFICATION</scope>
</reference>
<evidence type="ECO:0000256" key="3">
    <source>
        <dbReference type="ARBA" id="ARBA00022679"/>
    </source>
</evidence>
<dbReference type="Proteomes" id="UP001515500">
    <property type="component" value="Chromosome 14"/>
</dbReference>